<organism evidence="2 3">
    <name type="scientific">Letharia columbiana</name>
    <dbReference type="NCBI Taxonomy" id="112416"/>
    <lineage>
        <taxon>Eukaryota</taxon>
        <taxon>Fungi</taxon>
        <taxon>Dikarya</taxon>
        <taxon>Ascomycota</taxon>
        <taxon>Pezizomycotina</taxon>
        <taxon>Lecanoromycetes</taxon>
        <taxon>OSLEUM clade</taxon>
        <taxon>Lecanoromycetidae</taxon>
        <taxon>Lecanorales</taxon>
        <taxon>Lecanorineae</taxon>
        <taxon>Parmeliaceae</taxon>
        <taxon>Letharia</taxon>
    </lineage>
</organism>
<dbReference type="GeneID" id="59285322"/>
<sequence length="242" mass="27525">MGLFAKDHALEAVELRTRSAKPGLRGFEFEKLPRTVRHQIYRELLLKPVDDDSAAEDDGDSYASEHDKLSERIEGLMVEIGEGDNQMHPEIMRTNKKIHDEAAAVLRLITKLRLYVSTRGNEHDRTQAVAIYWTTINVNHVCKKLTLNDLKILKVDFYNALGRKHGGSARKGYYGERCLEPFKKCRAEKRSHFFINDYSSPAYAPKLKAVIEGPKDAKFLARRKAKEDESESDFDDQGGSGN</sequence>
<gene>
    <name evidence="2" type="ORF">HO173_003656</name>
</gene>
<keyword evidence="3" id="KW-1185">Reference proteome</keyword>
<evidence type="ECO:0000313" key="2">
    <source>
        <dbReference type="EMBL" id="KAF6238376.1"/>
    </source>
</evidence>
<protein>
    <submittedName>
        <fullName evidence="2">Uncharacterized protein</fullName>
    </submittedName>
</protein>
<name>A0A8H6G0Q8_9LECA</name>
<reference evidence="2 3" key="1">
    <citation type="journal article" date="2020" name="Genomics">
        <title>Complete, high-quality genomes from long-read metagenomic sequencing of two wolf lichen thalli reveals enigmatic genome architecture.</title>
        <authorList>
            <person name="McKenzie S.K."/>
            <person name="Walston R.F."/>
            <person name="Allen J.L."/>
        </authorList>
    </citation>
    <scope>NUCLEOTIDE SEQUENCE [LARGE SCALE GENOMIC DNA]</scope>
    <source>
        <strain evidence="2">WasteWater2</strain>
    </source>
</reference>
<evidence type="ECO:0000256" key="1">
    <source>
        <dbReference type="SAM" id="MobiDB-lite"/>
    </source>
</evidence>
<dbReference type="OrthoDB" id="2951834at2759"/>
<dbReference type="RefSeq" id="XP_037167683.1">
    <property type="nucleotide sequence ID" value="XM_037305581.1"/>
</dbReference>
<comment type="caution">
    <text evidence="2">The sequence shown here is derived from an EMBL/GenBank/DDBJ whole genome shotgun (WGS) entry which is preliminary data.</text>
</comment>
<dbReference type="AlphaFoldDB" id="A0A8H6G0Q8"/>
<accession>A0A8H6G0Q8</accession>
<dbReference type="EMBL" id="JACCJC010000010">
    <property type="protein sequence ID" value="KAF6238376.1"/>
    <property type="molecule type" value="Genomic_DNA"/>
</dbReference>
<dbReference type="Proteomes" id="UP000578531">
    <property type="component" value="Unassembled WGS sequence"/>
</dbReference>
<proteinExistence type="predicted"/>
<evidence type="ECO:0000313" key="3">
    <source>
        <dbReference type="Proteomes" id="UP000578531"/>
    </source>
</evidence>
<feature type="region of interest" description="Disordered" evidence="1">
    <location>
        <begin position="222"/>
        <end position="242"/>
    </location>
</feature>